<dbReference type="PANTHER" id="PTHR37017:SF11">
    <property type="entry name" value="ESTERASE_LIPASE_THIOESTERASE DOMAIN-CONTAINING PROTEIN"/>
    <property type="match status" value="1"/>
</dbReference>
<dbReference type="InterPro" id="IPR000073">
    <property type="entry name" value="AB_hydrolase_1"/>
</dbReference>
<keyword evidence="1" id="KW-1133">Transmembrane helix</keyword>
<keyword evidence="1" id="KW-0472">Membrane</keyword>
<name>A0A8T9BHU1_9HELO</name>
<dbReference type="PANTHER" id="PTHR37017">
    <property type="entry name" value="AB HYDROLASE-1 DOMAIN-CONTAINING PROTEIN-RELATED"/>
    <property type="match status" value="1"/>
</dbReference>
<gene>
    <name evidence="3" type="ORF">LARI1_G003974</name>
</gene>
<comment type="caution">
    <text evidence="3">The sequence shown here is derived from an EMBL/GenBank/DDBJ whole genome shotgun (WGS) entry which is preliminary data.</text>
</comment>
<keyword evidence="1" id="KW-0812">Transmembrane</keyword>
<evidence type="ECO:0000313" key="3">
    <source>
        <dbReference type="EMBL" id="TVY17973.1"/>
    </source>
</evidence>
<protein>
    <recommendedName>
        <fullName evidence="2">AB hydrolase-1 domain-containing protein</fullName>
    </recommendedName>
</protein>
<proteinExistence type="predicted"/>
<organism evidence="3 4">
    <name type="scientific">Lachnellula arida</name>
    <dbReference type="NCBI Taxonomy" id="1316785"/>
    <lineage>
        <taxon>Eukaryota</taxon>
        <taxon>Fungi</taxon>
        <taxon>Dikarya</taxon>
        <taxon>Ascomycota</taxon>
        <taxon>Pezizomycotina</taxon>
        <taxon>Leotiomycetes</taxon>
        <taxon>Helotiales</taxon>
        <taxon>Lachnaceae</taxon>
        <taxon>Lachnellula</taxon>
    </lineage>
</organism>
<sequence>MGGVLSCLDSGHSSGGFAATASAIPELLAKKRKEDMGGIIGIFYAAAFLIPVGASVHTFFQPRDGSYPVIPPYCDFHDRGFAGVASTIDGAAYFFNGLDADKAKYYESTLTASPAFFSVLENDAYAPLPCTYLITDDDMALPAAYQEGMVALRNQRPQVNIGVVRCSSGHSPQLTWTEGLVAELQKFGKPLLG</sequence>
<dbReference type="Pfam" id="PF12697">
    <property type="entry name" value="Abhydrolase_6"/>
    <property type="match status" value="1"/>
</dbReference>
<feature type="domain" description="AB hydrolase-1" evidence="2">
    <location>
        <begin position="11"/>
        <end position="182"/>
    </location>
</feature>
<keyword evidence="4" id="KW-1185">Reference proteome</keyword>
<accession>A0A8T9BHU1</accession>
<reference evidence="3 4" key="1">
    <citation type="submission" date="2018-05" db="EMBL/GenBank/DDBJ databases">
        <title>Whole genome sequencing for identification of molecular markers to develop diagnostic detection tools for the regulated plant pathogen Lachnellula willkommii.</title>
        <authorList>
            <person name="Giroux E."/>
            <person name="Bilodeau G."/>
        </authorList>
    </citation>
    <scope>NUCLEOTIDE SEQUENCE [LARGE SCALE GENOMIC DNA]</scope>
    <source>
        <strain evidence="3 4">CBS 203.66</strain>
    </source>
</reference>
<dbReference type="EMBL" id="QGMF01000206">
    <property type="protein sequence ID" value="TVY17973.1"/>
    <property type="molecule type" value="Genomic_DNA"/>
</dbReference>
<evidence type="ECO:0000256" key="1">
    <source>
        <dbReference type="SAM" id="Phobius"/>
    </source>
</evidence>
<dbReference type="OrthoDB" id="1263307at2759"/>
<dbReference type="Gene3D" id="3.40.50.1820">
    <property type="entry name" value="alpha/beta hydrolase"/>
    <property type="match status" value="1"/>
</dbReference>
<dbReference type="AlphaFoldDB" id="A0A8T9BHU1"/>
<dbReference type="InterPro" id="IPR052897">
    <property type="entry name" value="Sec-Metab_Biosynth_Hydrolase"/>
</dbReference>
<dbReference type="InterPro" id="IPR029058">
    <property type="entry name" value="AB_hydrolase_fold"/>
</dbReference>
<evidence type="ECO:0000313" key="4">
    <source>
        <dbReference type="Proteomes" id="UP000469559"/>
    </source>
</evidence>
<evidence type="ECO:0000259" key="2">
    <source>
        <dbReference type="Pfam" id="PF12697"/>
    </source>
</evidence>
<feature type="transmembrane region" description="Helical" evidence="1">
    <location>
        <begin position="39"/>
        <end position="60"/>
    </location>
</feature>
<dbReference type="Proteomes" id="UP000469559">
    <property type="component" value="Unassembled WGS sequence"/>
</dbReference>